<dbReference type="EMBL" id="JAIWYP010000008">
    <property type="protein sequence ID" value="KAH3788438.1"/>
    <property type="molecule type" value="Genomic_DNA"/>
</dbReference>
<proteinExistence type="predicted"/>
<keyword evidence="2" id="KW-1185">Reference proteome</keyword>
<reference evidence="1" key="2">
    <citation type="submission" date="2020-11" db="EMBL/GenBank/DDBJ databases">
        <authorList>
            <person name="McCartney M.A."/>
            <person name="Auch B."/>
            <person name="Kono T."/>
            <person name="Mallez S."/>
            <person name="Becker A."/>
            <person name="Gohl D.M."/>
            <person name="Silverstein K.A.T."/>
            <person name="Koren S."/>
            <person name="Bechman K.B."/>
            <person name="Herman A."/>
            <person name="Abrahante J.E."/>
            <person name="Garbe J."/>
        </authorList>
    </citation>
    <scope>NUCLEOTIDE SEQUENCE</scope>
    <source>
        <strain evidence="1">Duluth1</strain>
        <tissue evidence="1">Whole animal</tissue>
    </source>
</reference>
<evidence type="ECO:0000313" key="1">
    <source>
        <dbReference type="EMBL" id="KAH3788438.1"/>
    </source>
</evidence>
<evidence type="ECO:0000313" key="2">
    <source>
        <dbReference type="Proteomes" id="UP000828390"/>
    </source>
</evidence>
<comment type="caution">
    <text evidence="1">The sequence shown here is derived from an EMBL/GenBank/DDBJ whole genome shotgun (WGS) entry which is preliminary data.</text>
</comment>
<protein>
    <submittedName>
        <fullName evidence="1">Uncharacterized protein</fullName>
    </submittedName>
</protein>
<sequence length="100" mass="11019">MALSKSEALPSQLQWNSRALIMSALDIEDFRNNHHTFVPHRTLTCIAPRDPYTQWLYNGLYSAQTKQVVFAFGLTNSLLHTGDAAEFGADVGGGVRMPGP</sequence>
<gene>
    <name evidence="1" type="ORF">DPMN_166582</name>
</gene>
<organism evidence="1 2">
    <name type="scientific">Dreissena polymorpha</name>
    <name type="common">Zebra mussel</name>
    <name type="synonym">Mytilus polymorpha</name>
    <dbReference type="NCBI Taxonomy" id="45954"/>
    <lineage>
        <taxon>Eukaryota</taxon>
        <taxon>Metazoa</taxon>
        <taxon>Spiralia</taxon>
        <taxon>Lophotrochozoa</taxon>
        <taxon>Mollusca</taxon>
        <taxon>Bivalvia</taxon>
        <taxon>Autobranchia</taxon>
        <taxon>Heteroconchia</taxon>
        <taxon>Euheterodonta</taxon>
        <taxon>Imparidentia</taxon>
        <taxon>Neoheterodontei</taxon>
        <taxon>Myida</taxon>
        <taxon>Dreissenoidea</taxon>
        <taxon>Dreissenidae</taxon>
        <taxon>Dreissena</taxon>
    </lineage>
</organism>
<accession>A0A9D4EYW0</accession>
<dbReference type="AlphaFoldDB" id="A0A9D4EYW0"/>
<reference evidence="1" key="1">
    <citation type="journal article" date="2019" name="bioRxiv">
        <title>The Genome of the Zebra Mussel, Dreissena polymorpha: A Resource for Invasive Species Research.</title>
        <authorList>
            <person name="McCartney M.A."/>
            <person name="Auch B."/>
            <person name="Kono T."/>
            <person name="Mallez S."/>
            <person name="Zhang Y."/>
            <person name="Obille A."/>
            <person name="Becker A."/>
            <person name="Abrahante J.E."/>
            <person name="Garbe J."/>
            <person name="Badalamenti J.P."/>
            <person name="Herman A."/>
            <person name="Mangelson H."/>
            <person name="Liachko I."/>
            <person name="Sullivan S."/>
            <person name="Sone E.D."/>
            <person name="Koren S."/>
            <person name="Silverstein K.A.T."/>
            <person name="Beckman K.B."/>
            <person name="Gohl D.M."/>
        </authorList>
    </citation>
    <scope>NUCLEOTIDE SEQUENCE</scope>
    <source>
        <strain evidence="1">Duluth1</strain>
        <tissue evidence="1">Whole animal</tissue>
    </source>
</reference>
<name>A0A9D4EYW0_DREPO</name>
<dbReference type="Proteomes" id="UP000828390">
    <property type="component" value="Unassembled WGS sequence"/>
</dbReference>